<dbReference type="GO" id="GO:0006310">
    <property type="term" value="P:DNA recombination"/>
    <property type="evidence" value="ECO:0007669"/>
    <property type="project" value="UniProtKB-UniRule"/>
</dbReference>
<dbReference type="NCBIfam" id="TIGR00084">
    <property type="entry name" value="ruvA"/>
    <property type="match status" value="1"/>
</dbReference>
<dbReference type="EMBL" id="CP034234">
    <property type="protein sequence ID" value="AZK44290.1"/>
    <property type="molecule type" value="Genomic_DNA"/>
</dbReference>
<comment type="function">
    <text evidence="6">The RuvA-RuvB-RuvC complex processes Holliday junction (HJ) DNA during genetic recombination and DNA repair, while the RuvA-RuvB complex plays an important role in the rescue of blocked DNA replication forks via replication fork reversal (RFR). RuvA specifically binds to HJ cruciform DNA, conferring on it an open structure. The RuvB hexamer acts as an ATP-dependent pump, pulling dsDNA into and through the RuvAB complex. HJ branch migration allows RuvC to scan DNA until it finds its consensus sequence, where it cleaves and resolves the cruciform DNA.</text>
</comment>
<proteinExistence type="inferred from homology"/>
<dbReference type="GO" id="GO:0016787">
    <property type="term" value="F:hydrolase activity"/>
    <property type="evidence" value="ECO:0007669"/>
    <property type="project" value="UniProtKB-KW"/>
</dbReference>
<dbReference type="InterPro" id="IPR013849">
    <property type="entry name" value="DNA_helicase_Holl-junc_RuvA_I"/>
</dbReference>
<keyword evidence="8" id="KW-0378">Hydrolase</keyword>
<evidence type="ECO:0000256" key="2">
    <source>
        <dbReference type="ARBA" id="ARBA00022763"/>
    </source>
</evidence>
<feature type="region of interest" description="Domain III" evidence="6">
    <location>
        <begin position="145"/>
        <end position="195"/>
    </location>
</feature>
<dbReference type="Gene3D" id="2.40.50.140">
    <property type="entry name" value="Nucleic acid-binding proteins"/>
    <property type="match status" value="1"/>
</dbReference>
<evidence type="ECO:0000313" key="9">
    <source>
        <dbReference type="Proteomes" id="UP000278804"/>
    </source>
</evidence>
<dbReference type="SUPFAM" id="SSF50249">
    <property type="entry name" value="Nucleic acid-binding proteins"/>
    <property type="match status" value="1"/>
</dbReference>
<comment type="domain">
    <text evidence="6">Has three domains with a flexible linker between the domains II and III and assumes an 'L' shape. Domain III is highly mobile and contacts RuvB.</text>
</comment>
<dbReference type="CDD" id="cd14332">
    <property type="entry name" value="UBA_RuvA_C"/>
    <property type="match status" value="1"/>
</dbReference>
<dbReference type="InterPro" id="IPR010994">
    <property type="entry name" value="RuvA_2-like"/>
</dbReference>
<dbReference type="AlphaFoldDB" id="A0A3Q8S2U0"/>
<dbReference type="InterPro" id="IPR011114">
    <property type="entry name" value="RuvA_C"/>
</dbReference>
<evidence type="ECO:0000313" key="8">
    <source>
        <dbReference type="EMBL" id="AZK44290.1"/>
    </source>
</evidence>
<dbReference type="GO" id="GO:0048476">
    <property type="term" value="C:Holliday junction resolvase complex"/>
    <property type="evidence" value="ECO:0007669"/>
    <property type="project" value="UniProtKB-UniRule"/>
</dbReference>
<organism evidence="8 9">
    <name type="scientific">Erysipelothrix piscisicarius</name>
    <dbReference type="NCBI Taxonomy" id="2485784"/>
    <lineage>
        <taxon>Bacteria</taxon>
        <taxon>Bacillati</taxon>
        <taxon>Bacillota</taxon>
        <taxon>Erysipelotrichia</taxon>
        <taxon>Erysipelotrichales</taxon>
        <taxon>Erysipelotrichaceae</taxon>
        <taxon>Erysipelothrix</taxon>
    </lineage>
</organism>
<evidence type="ECO:0000259" key="7">
    <source>
        <dbReference type="SMART" id="SM00278"/>
    </source>
</evidence>
<evidence type="ECO:0000256" key="1">
    <source>
        <dbReference type="ARBA" id="ARBA00022490"/>
    </source>
</evidence>
<accession>A0A3Q8S2U0</accession>
<dbReference type="GO" id="GO:0005737">
    <property type="term" value="C:cytoplasm"/>
    <property type="evidence" value="ECO:0007669"/>
    <property type="project" value="UniProtKB-SubCell"/>
</dbReference>
<dbReference type="GO" id="GO:0009379">
    <property type="term" value="C:Holliday junction helicase complex"/>
    <property type="evidence" value="ECO:0007669"/>
    <property type="project" value="InterPro"/>
</dbReference>
<keyword evidence="4 6" id="KW-0233">DNA recombination</keyword>
<dbReference type="Pfam" id="PF14520">
    <property type="entry name" value="HHH_5"/>
    <property type="match status" value="1"/>
</dbReference>
<evidence type="ECO:0000256" key="4">
    <source>
        <dbReference type="ARBA" id="ARBA00023172"/>
    </source>
</evidence>
<dbReference type="KEGG" id="eri:EEI45_05615"/>
<keyword evidence="5 6" id="KW-0234">DNA repair</keyword>
<dbReference type="InterPro" id="IPR036267">
    <property type="entry name" value="RuvA_C_sf"/>
</dbReference>
<comment type="caution">
    <text evidence="6">Lacks conserved residue(s) required for the propagation of feature annotation.</text>
</comment>
<keyword evidence="2 6" id="KW-0227">DNA damage</keyword>
<dbReference type="InterPro" id="IPR000085">
    <property type="entry name" value="RuvA"/>
</dbReference>
<dbReference type="SMART" id="SM00278">
    <property type="entry name" value="HhH1"/>
    <property type="match status" value="2"/>
</dbReference>
<feature type="domain" description="Helix-hairpin-helix DNA-binding motif class 1" evidence="7">
    <location>
        <begin position="70"/>
        <end position="89"/>
    </location>
</feature>
<dbReference type="SUPFAM" id="SSF47781">
    <property type="entry name" value="RuvA domain 2-like"/>
    <property type="match status" value="1"/>
</dbReference>
<comment type="similarity">
    <text evidence="6">Belongs to the RuvA family.</text>
</comment>
<dbReference type="Pfam" id="PF07499">
    <property type="entry name" value="RuvA_C"/>
    <property type="match status" value="1"/>
</dbReference>
<evidence type="ECO:0000256" key="3">
    <source>
        <dbReference type="ARBA" id="ARBA00023125"/>
    </source>
</evidence>
<dbReference type="HAMAP" id="MF_00031">
    <property type="entry name" value="DNA_HJ_migration_RuvA"/>
    <property type="match status" value="1"/>
</dbReference>
<name>A0A3Q8S2U0_9FIRM</name>
<keyword evidence="1 6" id="KW-0963">Cytoplasm</keyword>
<keyword evidence="9" id="KW-1185">Reference proteome</keyword>
<dbReference type="GO" id="GO:0006281">
    <property type="term" value="P:DNA repair"/>
    <property type="evidence" value="ECO:0007669"/>
    <property type="project" value="UniProtKB-UniRule"/>
</dbReference>
<dbReference type="Proteomes" id="UP000278804">
    <property type="component" value="Chromosome"/>
</dbReference>
<keyword evidence="3 6" id="KW-0238">DNA-binding</keyword>
<gene>
    <name evidence="6 8" type="primary">ruvA</name>
    <name evidence="8" type="ORF">EEI45_05615</name>
</gene>
<dbReference type="GO" id="GO:0005524">
    <property type="term" value="F:ATP binding"/>
    <property type="evidence" value="ECO:0007669"/>
    <property type="project" value="InterPro"/>
</dbReference>
<dbReference type="InterPro" id="IPR003583">
    <property type="entry name" value="Hlx-hairpin-Hlx_DNA-bd_motif"/>
</dbReference>
<dbReference type="GO" id="GO:0009378">
    <property type="term" value="F:four-way junction helicase activity"/>
    <property type="evidence" value="ECO:0007669"/>
    <property type="project" value="InterPro"/>
</dbReference>
<dbReference type="RefSeq" id="WP_125164467.1">
    <property type="nucleotide sequence ID" value="NZ_CP034234.1"/>
</dbReference>
<dbReference type="Pfam" id="PF01330">
    <property type="entry name" value="RuvA_N"/>
    <property type="match status" value="1"/>
</dbReference>
<comment type="subcellular location">
    <subcellularLocation>
        <location evidence="6">Cytoplasm</location>
    </subcellularLocation>
</comment>
<dbReference type="InterPro" id="IPR012340">
    <property type="entry name" value="NA-bd_OB-fold"/>
</dbReference>
<comment type="subunit">
    <text evidence="6">Homotetramer. Forms an RuvA(8)-RuvB(12)-Holliday junction (HJ) complex. HJ DNA is sandwiched between 2 RuvA tetramers; dsDNA enters through RuvA and exits via RuvB. An RuvB hexamer assembles on each DNA strand where it exits the tetramer. Each RuvB hexamer is contacted by two RuvA subunits (via domain III) on 2 adjacent RuvB subunits; this complex drives branch migration. In the full resolvosome a probable DNA-RuvA(4)-RuvB(12)-RuvC(2) complex forms which resolves the HJ.</text>
</comment>
<reference evidence="8 9" key="1">
    <citation type="journal article" date="2020" name="Int. J. Syst. Evol. Microbiol.">
        <title>Description of Erysipelothrix piscisicarius sp. nov., an emergent fish pathogen, and assessment of virulence using a tiger barb (Puntigrus tetrazona) infection model.</title>
        <authorList>
            <person name="Pomaranski E.K."/>
            <person name="Griffin M.J."/>
            <person name="Camus A.C."/>
            <person name="Armwood A.R."/>
            <person name="Shelley J."/>
            <person name="Waldbieser G.C."/>
            <person name="LaFrentz B.R."/>
            <person name="Garcia J.C."/>
            <person name="Yanong R."/>
            <person name="Soto E."/>
        </authorList>
    </citation>
    <scope>NUCLEOTIDE SEQUENCE [LARGE SCALE GENOMIC DNA]</scope>
    <source>
        <strain evidence="8 9">15TAL0474</strain>
    </source>
</reference>
<evidence type="ECO:0000256" key="6">
    <source>
        <dbReference type="HAMAP-Rule" id="MF_00031"/>
    </source>
</evidence>
<dbReference type="GO" id="GO:0000400">
    <property type="term" value="F:four-way junction DNA binding"/>
    <property type="evidence" value="ECO:0007669"/>
    <property type="project" value="UniProtKB-UniRule"/>
</dbReference>
<dbReference type="Gene3D" id="1.10.150.20">
    <property type="entry name" value="5' to 3' exonuclease, C-terminal subdomain"/>
    <property type="match status" value="1"/>
</dbReference>
<dbReference type="SUPFAM" id="SSF46929">
    <property type="entry name" value="DNA helicase RuvA subunit, C-terminal domain"/>
    <property type="match status" value="1"/>
</dbReference>
<sequence>MIAFISGVAVDRGIDYVVVDNHGIGYQVFCGNPEMVTLNESIIFHTYQHVREDAIILYGFVDKRELDIFRQLITIKGVGPKTGITILSRFSGEDIIRAIDQEDMAFLKKLPGVGPKMASQMMLDLKGKFVASDTPSTKHVAMPLVDEALDALADLGFKKAELNNIKQELSLLNLDSVDEMIKEGLKLLHSRKRGL</sequence>
<feature type="domain" description="Helix-hairpin-helix DNA-binding motif class 1" evidence="7">
    <location>
        <begin position="105"/>
        <end position="124"/>
    </location>
</feature>
<protein>
    <recommendedName>
        <fullName evidence="6">Holliday junction branch migration complex subunit RuvA</fullName>
    </recommendedName>
</protein>
<evidence type="ECO:0000256" key="5">
    <source>
        <dbReference type="ARBA" id="ARBA00023204"/>
    </source>
</evidence>